<comment type="caution">
    <text evidence="1">The sequence shown here is derived from an EMBL/GenBank/DDBJ whole genome shotgun (WGS) entry which is preliminary data.</text>
</comment>
<dbReference type="RefSeq" id="WP_210656477.1">
    <property type="nucleotide sequence ID" value="NZ_JAGKQQ010000001.1"/>
</dbReference>
<evidence type="ECO:0000313" key="1">
    <source>
        <dbReference type="EMBL" id="MBP3957433.1"/>
    </source>
</evidence>
<accession>A0ABS5BX43</accession>
<evidence type="ECO:0008006" key="3">
    <source>
        <dbReference type="Google" id="ProtNLM"/>
    </source>
</evidence>
<organism evidence="1 2">
    <name type="scientific">Gemmata palustris</name>
    <dbReference type="NCBI Taxonomy" id="2822762"/>
    <lineage>
        <taxon>Bacteria</taxon>
        <taxon>Pseudomonadati</taxon>
        <taxon>Planctomycetota</taxon>
        <taxon>Planctomycetia</taxon>
        <taxon>Gemmatales</taxon>
        <taxon>Gemmataceae</taxon>
        <taxon>Gemmata</taxon>
    </lineage>
</organism>
<protein>
    <recommendedName>
        <fullName evidence="3">Helix-turn-helix domain-containing protein</fullName>
    </recommendedName>
</protein>
<dbReference type="InterPro" id="IPR036390">
    <property type="entry name" value="WH_DNA-bd_sf"/>
</dbReference>
<proteinExistence type="predicted"/>
<gene>
    <name evidence="1" type="ORF">J8F10_19475</name>
</gene>
<reference evidence="1 2" key="1">
    <citation type="submission" date="2021-04" db="EMBL/GenBank/DDBJ databases">
        <authorList>
            <person name="Ivanova A."/>
        </authorList>
    </citation>
    <scope>NUCLEOTIDE SEQUENCE [LARGE SCALE GENOMIC DNA]</scope>
    <source>
        <strain evidence="1 2">G18</strain>
    </source>
</reference>
<keyword evidence="2" id="KW-1185">Reference proteome</keyword>
<evidence type="ECO:0000313" key="2">
    <source>
        <dbReference type="Proteomes" id="UP000676565"/>
    </source>
</evidence>
<sequence>MAIGKETFQILNCARLASITRGEEDKSDLSACDRLVLGTLSARSIPTLAALARAVNYDWSTVRSSLKKLAAAGAVEDLKVICLPTEVSTDRAGRPRCVPVPALVQDNAKLSPKANRLLWLIVSLSTKEGYSWATKKALQGMLSTSAVSLREAKSELESLNLIRDNMGDLEPQEEIIMAISDTWESRIEGMSPTELAKRVRWIKSFLEFAGERNPSTKLAIEIIKNQPSRREFQTEVQFATRFGWVLIKAAKKALKEERSVAAAVLGRLKRIDRYDWQADAKHRPTNITPLEVLAEVTPQHSQDWHRADKAYWAKQVALEQAEIAECRMPKPVEPIVRPYRWTRDKWDAVFTAVFTALNERPFNTTDSVVWYLAHPSIRMNQIATNKAITHLRQKGFTVTDDDIAEAQRQDVWMLWDECNHKVNPHTMRK</sequence>
<dbReference type="SUPFAM" id="SSF46785">
    <property type="entry name" value="Winged helix' DNA-binding domain"/>
    <property type="match status" value="1"/>
</dbReference>
<dbReference type="EMBL" id="JAGKQQ010000001">
    <property type="protein sequence ID" value="MBP3957433.1"/>
    <property type="molecule type" value="Genomic_DNA"/>
</dbReference>
<name>A0ABS5BX43_9BACT</name>
<dbReference type="Proteomes" id="UP000676565">
    <property type="component" value="Unassembled WGS sequence"/>
</dbReference>